<keyword evidence="3" id="KW-1185">Reference proteome</keyword>
<accession>A0A4R4YEL4</accession>
<evidence type="ECO:0000313" key="2">
    <source>
        <dbReference type="EMBL" id="TDD43123.1"/>
    </source>
</evidence>
<dbReference type="EMBL" id="SMKX01000268">
    <property type="protein sequence ID" value="TDD43123.1"/>
    <property type="molecule type" value="Genomic_DNA"/>
</dbReference>
<gene>
    <name evidence="2" type="ORF">E1263_41835</name>
</gene>
<feature type="compositionally biased region" description="Polar residues" evidence="1">
    <location>
        <begin position="562"/>
        <end position="573"/>
    </location>
</feature>
<proteinExistence type="predicted"/>
<comment type="caution">
    <text evidence="2">The sequence shown here is derived from an EMBL/GenBank/DDBJ whole genome shotgun (WGS) entry which is preliminary data.</text>
</comment>
<dbReference type="Proteomes" id="UP000295124">
    <property type="component" value="Unassembled WGS sequence"/>
</dbReference>
<name>A0A4R4YEL4_9ACTN</name>
<dbReference type="RefSeq" id="WP_132177935.1">
    <property type="nucleotide sequence ID" value="NZ_SMKX01000268.1"/>
</dbReference>
<dbReference type="OrthoDB" id="3932808at2"/>
<reference evidence="2 3" key="1">
    <citation type="submission" date="2019-03" db="EMBL/GenBank/DDBJ databases">
        <title>Draft genome sequences of novel Actinobacteria.</title>
        <authorList>
            <person name="Sahin N."/>
            <person name="Ay H."/>
            <person name="Saygin H."/>
        </authorList>
    </citation>
    <scope>NUCLEOTIDE SEQUENCE [LARGE SCALE GENOMIC DNA]</scope>
    <source>
        <strain evidence="2 3">JCM 13523</strain>
    </source>
</reference>
<protein>
    <submittedName>
        <fullName evidence="2">Uncharacterized protein</fullName>
    </submittedName>
</protein>
<organism evidence="2 3">
    <name type="scientific">Kribbella antibiotica</name>
    <dbReference type="NCBI Taxonomy" id="190195"/>
    <lineage>
        <taxon>Bacteria</taxon>
        <taxon>Bacillati</taxon>
        <taxon>Actinomycetota</taxon>
        <taxon>Actinomycetes</taxon>
        <taxon>Propionibacteriales</taxon>
        <taxon>Kribbellaceae</taxon>
        <taxon>Kribbella</taxon>
    </lineage>
</organism>
<sequence length="605" mass="65221">MYLLWVCLRGRNNAAGCLVVQAMRREHVEDLYDSLVFVAFQATSTRLGRHRRVLIAHGVVQRLPQLLVADDVAAPEVFRVVVKEALQADEGRRWVRIRGLRFFPVTDALEPLQFEEALRAVTPEVRVAWALLHRAAFDRITVLRILQELGIPKAAAVLDAADAVPVDADQVFDPCAVRLAPDWETRSQRRRWLLALPLVLVAGCLAGWGFAPDSPEPVANQAPLTTIRDAAGLSAAPADQWQRTSKLDFGAWPARGELVQDNALHERLWQFWLRGENVTGAAGTTATAPAQRPSMLYAGRFADTLVAIVYDGSRIGRYVETAGSGSLRIERVDSADLMTSAAVVLNRSAAGTQYLLAPWIAAAAVRDLAVPAAASKSLSFEGGVTAAVPSGRAGCRSRIALELRSSPAVAEKHAFVLADLGDSIPAHLTYMPLPSRGAARSPREVLSADARRSWALHACGLDAWHNQGTRLVNSWSFAQQKLPTGGVARWTCVRVDGWSGQGKAAVRLELPKGPAQQVAAMTDTSSCGRFSQNVLAATVWRSPARENYVLAAGSRHVSQLSVQTNRGRETASSPLAFKLPAGTTPTAVRGKLDNGKPIDGVGVSP</sequence>
<evidence type="ECO:0000313" key="3">
    <source>
        <dbReference type="Proteomes" id="UP000295124"/>
    </source>
</evidence>
<feature type="region of interest" description="Disordered" evidence="1">
    <location>
        <begin position="562"/>
        <end position="605"/>
    </location>
</feature>
<dbReference type="AlphaFoldDB" id="A0A4R4YEL4"/>
<evidence type="ECO:0000256" key="1">
    <source>
        <dbReference type="SAM" id="MobiDB-lite"/>
    </source>
</evidence>